<dbReference type="Pfam" id="PF07732">
    <property type="entry name" value="Cu-oxidase_3"/>
    <property type="match status" value="1"/>
</dbReference>
<dbReference type="PANTHER" id="PTHR11709:SF394">
    <property type="entry name" value="FI03373P-RELATED"/>
    <property type="match status" value="1"/>
</dbReference>
<evidence type="ECO:0000256" key="1">
    <source>
        <dbReference type="ARBA" id="ARBA00022723"/>
    </source>
</evidence>
<gene>
    <name evidence="8" type="ORF">C7H79_04095</name>
</gene>
<evidence type="ECO:0000313" key="9">
    <source>
        <dbReference type="Proteomes" id="UP000241912"/>
    </source>
</evidence>
<dbReference type="InterPro" id="IPR002355">
    <property type="entry name" value="Cu_oxidase_Cu_BS"/>
</dbReference>
<dbReference type="SUPFAM" id="SSF49503">
    <property type="entry name" value="Cupredoxins"/>
    <property type="match status" value="2"/>
</dbReference>
<dbReference type="Gene3D" id="2.60.40.420">
    <property type="entry name" value="Cupredoxins - blue copper proteins"/>
    <property type="match status" value="2"/>
</dbReference>
<dbReference type="EMBL" id="PXXU01000008">
    <property type="protein sequence ID" value="PSJ18206.1"/>
    <property type="molecule type" value="Genomic_DNA"/>
</dbReference>
<keyword evidence="4" id="KW-0812">Transmembrane</keyword>
<name>A0A2P7NXL2_9PROT</name>
<evidence type="ECO:0000256" key="5">
    <source>
        <dbReference type="SAM" id="SignalP"/>
    </source>
</evidence>
<comment type="caution">
    <text evidence="8">The sequence shown here is derived from an EMBL/GenBank/DDBJ whole genome shotgun (WGS) entry which is preliminary data.</text>
</comment>
<dbReference type="PROSITE" id="PS00080">
    <property type="entry name" value="MULTICOPPER_OXIDASE2"/>
    <property type="match status" value="1"/>
</dbReference>
<protein>
    <submittedName>
        <fullName evidence="8">Copper oxidase</fullName>
    </submittedName>
</protein>
<evidence type="ECO:0000256" key="2">
    <source>
        <dbReference type="ARBA" id="ARBA00023002"/>
    </source>
</evidence>
<organism evidence="8 9">
    <name type="scientific">Nitrosomonas supralitoralis</name>
    <dbReference type="NCBI Taxonomy" id="2116706"/>
    <lineage>
        <taxon>Bacteria</taxon>
        <taxon>Pseudomonadati</taxon>
        <taxon>Pseudomonadota</taxon>
        <taxon>Betaproteobacteria</taxon>
        <taxon>Nitrosomonadales</taxon>
        <taxon>Nitrosomonadaceae</taxon>
        <taxon>Nitrosomonas</taxon>
    </lineage>
</organism>
<reference evidence="8 9" key="1">
    <citation type="submission" date="2018-03" db="EMBL/GenBank/DDBJ databases">
        <title>Draft genome of Nitrosomonas supralitoralis APG5.</title>
        <authorList>
            <person name="Urakawa H."/>
            <person name="Lopez J.V."/>
        </authorList>
    </citation>
    <scope>NUCLEOTIDE SEQUENCE [LARGE SCALE GENOMIC DNA]</scope>
    <source>
        <strain evidence="8 9">APG5</strain>
    </source>
</reference>
<dbReference type="PANTHER" id="PTHR11709">
    <property type="entry name" value="MULTI-COPPER OXIDASE"/>
    <property type="match status" value="1"/>
</dbReference>
<evidence type="ECO:0000259" key="7">
    <source>
        <dbReference type="Pfam" id="PF07732"/>
    </source>
</evidence>
<evidence type="ECO:0000256" key="3">
    <source>
        <dbReference type="ARBA" id="ARBA00023008"/>
    </source>
</evidence>
<keyword evidence="5" id="KW-0732">Signal</keyword>
<proteinExistence type="predicted"/>
<feature type="chain" id="PRO_5015137380" evidence="5">
    <location>
        <begin position="24"/>
        <end position="571"/>
    </location>
</feature>
<keyword evidence="4" id="KW-0472">Membrane</keyword>
<dbReference type="OrthoDB" id="9757546at2"/>
<dbReference type="GO" id="GO:0016491">
    <property type="term" value="F:oxidoreductase activity"/>
    <property type="evidence" value="ECO:0007669"/>
    <property type="project" value="UniProtKB-KW"/>
</dbReference>
<dbReference type="Proteomes" id="UP000241912">
    <property type="component" value="Unassembled WGS sequence"/>
</dbReference>
<dbReference type="AlphaFoldDB" id="A0A2P7NXL2"/>
<keyword evidence="2" id="KW-0560">Oxidoreductase</keyword>
<accession>A0A2P7NXL2</accession>
<dbReference type="InterPro" id="IPR001117">
    <property type="entry name" value="Cu-oxidase_2nd"/>
</dbReference>
<dbReference type="InterPro" id="IPR008972">
    <property type="entry name" value="Cupredoxin"/>
</dbReference>
<keyword evidence="1" id="KW-0479">Metal-binding</keyword>
<dbReference type="Pfam" id="PF00394">
    <property type="entry name" value="Cu-oxidase"/>
    <property type="match status" value="1"/>
</dbReference>
<dbReference type="RefSeq" id="WP_106706020.1">
    <property type="nucleotide sequence ID" value="NZ_PXXU01000008.1"/>
</dbReference>
<feature type="signal peptide" evidence="5">
    <location>
        <begin position="1"/>
        <end position="23"/>
    </location>
</feature>
<feature type="domain" description="Plastocyanin-like" evidence="6">
    <location>
        <begin position="341"/>
        <end position="430"/>
    </location>
</feature>
<feature type="transmembrane region" description="Helical" evidence="4">
    <location>
        <begin position="526"/>
        <end position="544"/>
    </location>
</feature>
<keyword evidence="3" id="KW-0186">Copper</keyword>
<evidence type="ECO:0000313" key="8">
    <source>
        <dbReference type="EMBL" id="PSJ18206.1"/>
    </source>
</evidence>
<sequence length="571" mass="63300">MPIHIIFAILTFCMMLATATAQASLKLPETVKVDPAALTAEPMCDPIISAAWREAQEIEGVKIEASPGCSPDNPAWIVAAVKGTNNISMDTLMKTGLSPDAILKTDDLDGDGDPDRIIIKLEIMELNGKTPDFPGVLPTFDIAPGIQPGAWVFAPKGSGMSTENFESIRANPLLRLPSPVIRVEVGDIVQIVLENTHYFPHSIHLHGVDHPFSHGEHGGQDGVPQTSEIELMPGERRIYEFQARQPGTMFYHCHVQTHTHLAMGLAGMIIVEENKPNNWLQTLNIGGGHVRHPSVAVREQFDQEYDLHYHSMDKELGNIIKKYNDPRLIARDMNRRYKITESKEDYFTLNGLSFPYTLRESLIIVEPDQKIKLRLLNSGGEQIAVHTHGHHATITHYDGVEHNPMAQIMRDVFDIAPAQRLDLKLETVNDGKHSYGEGDWLIHDHREKGFTTDGMAEGGSISSIVYTSYLGENGMPKTSHFGIDLSHFFTKEYYEGRLPVWQDLDEWASLGSPAGQTGLDTATQTALLNALYGLLAGLLIYLIFTKWGQIKLSTISAISRLKSPKGSNHNG</sequence>
<keyword evidence="9" id="KW-1185">Reference proteome</keyword>
<dbReference type="GO" id="GO:0005507">
    <property type="term" value="F:copper ion binding"/>
    <property type="evidence" value="ECO:0007669"/>
    <property type="project" value="InterPro"/>
</dbReference>
<feature type="domain" description="Plastocyanin-like" evidence="7">
    <location>
        <begin position="176"/>
        <end position="274"/>
    </location>
</feature>
<keyword evidence="4" id="KW-1133">Transmembrane helix</keyword>
<evidence type="ECO:0000259" key="6">
    <source>
        <dbReference type="Pfam" id="PF00394"/>
    </source>
</evidence>
<dbReference type="InterPro" id="IPR011707">
    <property type="entry name" value="Cu-oxidase-like_N"/>
</dbReference>
<dbReference type="InterPro" id="IPR045087">
    <property type="entry name" value="Cu-oxidase_fam"/>
</dbReference>
<evidence type="ECO:0000256" key="4">
    <source>
        <dbReference type="SAM" id="Phobius"/>
    </source>
</evidence>